<gene>
    <name evidence="1" type="ORF">AKO1_009657</name>
</gene>
<protein>
    <submittedName>
        <fullName evidence="1">Alpha-N-acetylgalactosaminide alpha-2,6-sialyltransferase</fullName>
    </submittedName>
</protein>
<organism evidence="1 2">
    <name type="scientific">Acrasis kona</name>
    <dbReference type="NCBI Taxonomy" id="1008807"/>
    <lineage>
        <taxon>Eukaryota</taxon>
        <taxon>Discoba</taxon>
        <taxon>Heterolobosea</taxon>
        <taxon>Tetramitia</taxon>
        <taxon>Eutetramitia</taxon>
        <taxon>Acrasidae</taxon>
        <taxon>Acrasis</taxon>
    </lineage>
</organism>
<dbReference type="EMBL" id="JAOPGA020001709">
    <property type="protein sequence ID" value="KAL0490679.1"/>
    <property type="molecule type" value="Genomic_DNA"/>
</dbReference>
<dbReference type="SUPFAM" id="SSF48371">
    <property type="entry name" value="ARM repeat"/>
    <property type="match status" value="1"/>
</dbReference>
<dbReference type="Proteomes" id="UP001431209">
    <property type="component" value="Unassembled WGS sequence"/>
</dbReference>
<proteinExistence type="predicted"/>
<evidence type="ECO:0000313" key="2">
    <source>
        <dbReference type="Proteomes" id="UP001431209"/>
    </source>
</evidence>
<reference evidence="1 2" key="1">
    <citation type="submission" date="2024-03" db="EMBL/GenBank/DDBJ databases">
        <title>The Acrasis kona genome and developmental transcriptomes reveal deep origins of eukaryotic multicellular pathways.</title>
        <authorList>
            <person name="Sheikh S."/>
            <person name="Fu C.-J."/>
            <person name="Brown M.W."/>
            <person name="Baldauf S.L."/>
        </authorList>
    </citation>
    <scope>NUCLEOTIDE SEQUENCE [LARGE SCALE GENOMIC DNA]</scope>
    <source>
        <strain evidence="1 2">ATCC MYA-3509</strain>
    </source>
</reference>
<accession>A0AAW2ZPM2</accession>
<evidence type="ECO:0000313" key="1">
    <source>
        <dbReference type="EMBL" id="KAL0490679.1"/>
    </source>
</evidence>
<comment type="caution">
    <text evidence="1">The sequence shown here is derived from an EMBL/GenBank/DDBJ whole genome shotgun (WGS) entry which is preliminary data.</text>
</comment>
<dbReference type="InterPro" id="IPR016024">
    <property type="entry name" value="ARM-type_fold"/>
</dbReference>
<name>A0AAW2ZPM2_9EUKA</name>
<sequence length="721" mass="83858">MFTWCHSSIRARKQPKESREKAKEFWKNAFDGNIKEPEIDQEIINQLQLDVNAENNKWNEFFIQYFEINQKLYTDKMPLVSLFIQSLARNPKRYLSEKMDYDLQEDITNMIYGVLDHITADYKLEDSNLQLFTDCCWVLRFVAKSCDDQAFSKLVRALLVGAKYSLDVPDSQLYCHAHHRKTLYKCRNQCFKLLDYYSNHLLRSFSAVLPELLDILADDDALEKEWNMAEVMLSSAAGTCMGTYFVDRPALGNQSKVQQNLKSIFDECIRIYNSCNVHPLLKCSAVHFLVQYLCEIDDCLEELIDDVINIVESAILNSDVRLRKVGLLCCEFLFGDSPMPKSIYERTCDILEKFMEERWDTVLKEEDVDCFNPVFEIIRCILSRCSEGPSNRALLIAKSIIPDLIKSKSALVPLLFQFLDDKTFEINDSSRLECIKVAIERTNEIHSRGAADEDYYYSQYLCRILSEAKMDSFLDYFGRDNMESFKKMVIHVVTNSLTNYSVFAYIGTLCEVESLHILIPSDDPDFKKKFVYLMISRATQTTSILDYNKFVKGSEEQKYFNAHDAMFELHNLVKFYSGDEIIFNAIRYHLKEIYSCFTPVELVNNENICVLENHISLYAQMCFLFPSYMFECFGTAKQGLLWITTSYDVGSTETDFSDCLDALMFMAEYIIDNHFGTRECKNLGMCWSEEEMLDGPYILKSHQLAKFKRILLVFRALLSVQ</sequence>
<dbReference type="AlphaFoldDB" id="A0AAW2ZPM2"/>
<keyword evidence="2" id="KW-1185">Reference proteome</keyword>